<reference evidence="2" key="1">
    <citation type="submission" date="2020-10" db="EMBL/GenBank/DDBJ databases">
        <title>Genome-based taxonomic classification of the species Anabaenopsis elenkinii.</title>
        <authorList>
            <person name="Delbaje E."/>
            <person name="Andreote A.P.D."/>
            <person name="Pellegrinetti T.A."/>
            <person name="Cruz R.B."/>
            <person name="Branco L.H.Z."/>
            <person name="Fiore M.F."/>
        </authorList>
    </citation>
    <scope>NUCLEOTIDE SEQUENCE [LARGE SCALE GENOMIC DNA]</scope>
    <source>
        <strain evidence="2">CCIBt3563</strain>
    </source>
</reference>
<keyword evidence="2" id="KW-1185">Reference proteome</keyword>
<dbReference type="AlphaFoldDB" id="A0A7S6RCI6"/>
<sequence length="45" mass="4847">MTGALKAHLGDRLIGAAKCDSEALLQADRHPEPGVRNPRLIAKVR</sequence>
<evidence type="ECO:0000313" key="1">
    <source>
        <dbReference type="EMBL" id="QOV22433.1"/>
    </source>
</evidence>
<dbReference type="Proteomes" id="UP000593846">
    <property type="component" value="Chromosome"/>
</dbReference>
<name>A0A7S6RCI6_9CYAN</name>
<dbReference type="EMBL" id="CP063311">
    <property type="protein sequence ID" value="QOV22433.1"/>
    <property type="molecule type" value="Genomic_DNA"/>
</dbReference>
<organism evidence="1 2">
    <name type="scientific">Anabaenopsis elenkinii CCIBt3563</name>
    <dbReference type="NCBI Taxonomy" id="2779889"/>
    <lineage>
        <taxon>Bacteria</taxon>
        <taxon>Bacillati</taxon>
        <taxon>Cyanobacteriota</taxon>
        <taxon>Cyanophyceae</taxon>
        <taxon>Nostocales</taxon>
        <taxon>Nodulariaceae</taxon>
        <taxon>Anabaenopsis</taxon>
    </lineage>
</organism>
<protein>
    <submittedName>
        <fullName evidence="1">Uncharacterized protein</fullName>
    </submittedName>
</protein>
<proteinExistence type="predicted"/>
<dbReference type="RefSeq" id="WP_200988058.1">
    <property type="nucleotide sequence ID" value="NZ_CP063311.1"/>
</dbReference>
<accession>A0A7S6RCI6</accession>
<dbReference type="KEGG" id="aee:IM676_17460"/>
<evidence type="ECO:0000313" key="2">
    <source>
        <dbReference type="Proteomes" id="UP000593846"/>
    </source>
</evidence>
<gene>
    <name evidence="1" type="ORF">IM676_17460</name>
</gene>